<sequence>MCSTFASKEYKQREEGNQISRKAGTQNKLPMFKARERPKQKTGEKELENIDKVKSTLIKLQQQPPKNN</sequence>
<dbReference type="EMBL" id="OX395129">
    <property type="protein sequence ID" value="CAI5772382.1"/>
    <property type="molecule type" value="Genomic_DNA"/>
</dbReference>
<proteinExistence type="predicted"/>
<evidence type="ECO:0000313" key="2">
    <source>
        <dbReference type="EMBL" id="CAI5772382.1"/>
    </source>
</evidence>
<dbReference type="Proteomes" id="UP001178461">
    <property type="component" value="Chromosome 4"/>
</dbReference>
<accession>A0AA35K5Y8</accession>
<feature type="compositionally biased region" description="Polar residues" evidence="1">
    <location>
        <begin position="17"/>
        <end position="28"/>
    </location>
</feature>
<organism evidence="2 3">
    <name type="scientific">Podarcis lilfordi</name>
    <name type="common">Lilford's wall lizard</name>
    <dbReference type="NCBI Taxonomy" id="74358"/>
    <lineage>
        <taxon>Eukaryota</taxon>
        <taxon>Metazoa</taxon>
        <taxon>Chordata</taxon>
        <taxon>Craniata</taxon>
        <taxon>Vertebrata</taxon>
        <taxon>Euteleostomi</taxon>
        <taxon>Lepidosauria</taxon>
        <taxon>Squamata</taxon>
        <taxon>Bifurcata</taxon>
        <taxon>Unidentata</taxon>
        <taxon>Episquamata</taxon>
        <taxon>Laterata</taxon>
        <taxon>Lacertibaenia</taxon>
        <taxon>Lacertidae</taxon>
        <taxon>Podarcis</taxon>
    </lineage>
</organism>
<evidence type="ECO:0000313" key="3">
    <source>
        <dbReference type="Proteomes" id="UP001178461"/>
    </source>
</evidence>
<keyword evidence="3" id="KW-1185">Reference proteome</keyword>
<gene>
    <name evidence="2" type="ORF">PODLI_1B007715</name>
</gene>
<name>A0AA35K5Y8_9SAUR</name>
<reference evidence="2" key="1">
    <citation type="submission" date="2022-12" db="EMBL/GenBank/DDBJ databases">
        <authorList>
            <person name="Alioto T."/>
            <person name="Alioto T."/>
            <person name="Gomez Garrido J."/>
        </authorList>
    </citation>
    <scope>NUCLEOTIDE SEQUENCE</scope>
</reference>
<feature type="compositionally biased region" description="Basic and acidic residues" evidence="1">
    <location>
        <begin position="33"/>
        <end position="50"/>
    </location>
</feature>
<evidence type="ECO:0000256" key="1">
    <source>
        <dbReference type="SAM" id="MobiDB-lite"/>
    </source>
</evidence>
<dbReference type="AlphaFoldDB" id="A0AA35K5Y8"/>
<protein>
    <submittedName>
        <fullName evidence="2">Uncharacterized protein</fullName>
    </submittedName>
</protein>
<feature type="region of interest" description="Disordered" evidence="1">
    <location>
        <begin position="1"/>
        <end position="50"/>
    </location>
</feature>